<dbReference type="PANTHER" id="PTHR11361:SF14">
    <property type="entry name" value="DNA MISMATCH REPAIR PROTEIN MUTS, TYPE 2"/>
    <property type="match status" value="1"/>
</dbReference>
<dbReference type="SUPFAM" id="SSF52540">
    <property type="entry name" value="P-loop containing nucleoside triphosphate hydrolases"/>
    <property type="match status" value="1"/>
</dbReference>
<dbReference type="InterPro" id="IPR027417">
    <property type="entry name" value="P-loop_NTPase"/>
</dbReference>
<evidence type="ECO:0000259" key="5">
    <source>
        <dbReference type="SMART" id="SM00534"/>
    </source>
</evidence>
<dbReference type="SMART" id="SM00534">
    <property type="entry name" value="MUTSac"/>
    <property type="match status" value="1"/>
</dbReference>
<name>A0A0R3K2V7_CALMK</name>
<dbReference type="InterPro" id="IPR036187">
    <property type="entry name" value="DNA_mismatch_repair_MutS_sf"/>
</dbReference>
<proteinExistence type="predicted"/>
<dbReference type="PATRIC" id="fig|908809.3.peg.68"/>
<evidence type="ECO:0000259" key="4">
    <source>
        <dbReference type="SMART" id="SM00533"/>
    </source>
</evidence>
<evidence type="ECO:0000256" key="1">
    <source>
        <dbReference type="ARBA" id="ARBA00022741"/>
    </source>
</evidence>
<protein>
    <submittedName>
        <fullName evidence="6">DNA mismatch repair protein MutS</fullName>
    </submittedName>
</protein>
<dbReference type="InterPro" id="IPR045076">
    <property type="entry name" value="MutS"/>
</dbReference>
<dbReference type="Proteomes" id="UP000052015">
    <property type="component" value="Unassembled WGS sequence"/>
</dbReference>
<dbReference type="OrthoDB" id="9777812at2"/>
<dbReference type="SUPFAM" id="SSF48334">
    <property type="entry name" value="DNA repair protein MutS, domain III"/>
    <property type="match status" value="1"/>
</dbReference>
<accession>A0A0R3K2V7</accession>
<dbReference type="RefSeq" id="WP_057975932.1">
    <property type="nucleotide sequence ID" value="NZ_LKHP01000001.1"/>
</dbReference>
<dbReference type="InterPro" id="IPR007696">
    <property type="entry name" value="DNA_mismatch_repair_MutS_core"/>
</dbReference>
<keyword evidence="1" id="KW-0547">Nucleotide-binding</keyword>
<dbReference type="STRING" id="908809.ABG79_00067"/>
<dbReference type="GO" id="GO:0140664">
    <property type="term" value="F:ATP-dependent DNA damage sensor activity"/>
    <property type="evidence" value="ECO:0007669"/>
    <property type="project" value="InterPro"/>
</dbReference>
<dbReference type="GO" id="GO:0005524">
    <property type="term" value="F:ATP binding"/>
    <property type="evidence" value="ECO:0007669"/>
    <property type="project" value="UniProtKB-KW"/>
</dbReference>
<dbReference type="EMBL" id="LKHP01000001">
    <property type="protein sequence ID" value="KRQ87902.1"/>
    <property type="molecule type" value="Genomic_DNA"/>
</dbReference>
<evidence type="ECO:0000313" key="6">
    <source>
        <dbReference type="EMBL" id="KRQ87902.1"/>
    </source>
</evidence>
<dbReference type="Gene3D" id="3.40.50.300">
    <property type="entry name" value="P-loop containing nucleotide triphosphate hydrolases"/>
    <property type="match status" value="1"/>
</dbReference>
<dbReference type="Gene3D" id="1.10.1420.10">
    <property type="match status" value="1"/>
</dbReference>
<dbReference type="AlphaFoldDB" id="A0A0R3K2V7"/>
<keyword evidence="3" id="KW-0238">DNA-binding</keyword>
<dbReference type="GO" id="GO:0006298">
    <property type="term" value="P:mismatch repair"/>
    <property type="evidence" value="ECO:0007669"/>
    <property type="project" value="InterPro"/>
</dbReference>
<dbReference type="GO" id="GO:0030983">
    <property type="term" value="F:mismatched DNA binding"/>
    <property type="evidence" value="ECO:0007669"/>
    <property type="project" value="InterPro"/>
</dbReference>
<gene>
    <name evidence="6" type="primary">mutS_1</name>
    <name evidence="6" type="ORF">ABG79_00067</name>
</gene>
<organism evidence="6 7">
    <name type="scientific">Caloramator mitchellensis</name>
    <dbReference type="NCBI Taxonomy" id="908809"/>
    <lineage>
        <taxon>Bacteria</taxon>
        <taxon>Bacillati</taxon>
        <taxon>Bacillota</taxon>
        <taxon>Clostridia</taxon>
        <taxon>Eubacteriales</taxon>
        <taxon>Clostridiaceae</taxon>
        <taxon>Caloramator</taxon>
    </lineage>
</organism>
<dbReference type="SMART" id="SM00533">
    <property type="entry name" value="MUTSd"/>
    <property type="match status" value="1"/>
</dbReference>
<dbReference type="PANTHER" id="PTHR11361">
    <property type="entry name" value="DNA MISMATCH REPAIR PROTEIN MUTS FAMILY MEMBER"/>
    <property type="match status" value="1"/>
</dbReference>
<keyword evidence="7" id="KW-1185">Reference proteome</keyword>
<feature type="domain" description="DNA mismatch repair protein MutS core" evidence="4">
    <location>
        <begin position="9"/>
        <end position="263"/>
    </location>
</feature>
<reference evidence="6 7" key="1">
    <citation type="submission" date="2015-09" db="EMBL/GenBank/DDBJ databases">
        <title>Draft genome sequence of a Caloramator mitchellensis, a moderate thermophile from the Great Artesian Basin of Australia.</title>
        <authorList>
            <person name="Patel B.K."/>
        </authorList>
    </citation>
    <scope>NUCLEOTIDE SEQUENCE [LARGE SCALE GENOMIC DNA]</scope>
    <source>
        <strain evidence="6 7">VF08</strain>
    </source>
</reference>
<dbReference type="Pfam" id="PF00488">
    <property type="entry name" value="MutS_V"/>
    <property type="match status" value="1"/>
</dbReference>
<keyword evidence="2" id="KW-0067">ATP-binding</keyword>
<comment type="caution">
    <text evidence="6">The sequence shown here is derived from an EMBL/GenBank/DDBJ whole genome shotgun (WGS) entry which is preliminary data.</text>
</comment>
<evidence type="ECO:0000313" key="7">
    <source>
        <dbReference type="Proteomes" id="UP000052015"/>
    </source>
</evidence>
<evidence type="ECO:0000256" key="2">
    <source>
        <dbReference type="ARBA" id="ARBA00022840"/>
    </source>
</evidence>
<feature type="domain" description="DNA mismatch repair proteins mutS family" evidence="5">
    <location>
        <begin position="280"/>
        <end position="484"/>
    </location>
</feature>
<dbReference type="InterPro" id="IPR000432">
    <property type="entry name" value="DNA_mismatch_repair_MutS_C"/>
</dbReference>
<sequence length="495" mass="57261">MKFLDSEQKRQIGLEYILNQLDIKTHFGYELIKSLRPYKRNEKELLEKELDELEVIIENYKQNKLVFDEIEGNLSKLKDIRNSIKRCKGGHLLDEVELYEIKNFCFINEKLNELITCLNLDFIYLNSLKEIYILLDPEGNNLPTFHIYDSYSNNLKAIREKKRELEKRIFIEHDEEVIKKLKEERLNIVYHEEEEELKVKKYLSEKIQKWTDKFNDNFRAIAKLDFLIAKAKVSIKYNGVKPQISDEKTIAFRNLINPEVMDLLKEKGKNYTPISIELNSGSTIITGANMGGKSVSLKTISLNLLLGHLGFYVLAEEAKFTILDFIYFISDDLQSVSRGLSTFGAEIIKLREVVDSIKSGTGFAALDEVARGTNPKEGFYIVKAIAKYLNKFSSFSVISTHFDGIPDEDMIHYQVVGLKNIDVESLKRKINLNNKNSVELIQEYMDYRLEKINSLSEVPKDALNISILLGLEEKIIDIAKKLIEEGEKDEKQVKS</sequence>
<evidence type="ECO:0000256" key="3">
    <source>
        <dbReference type="ARBA" id="ARBA00023125"/>
    </source>
</evidence>